<protein>
    <submittedName>
        <fullName evidence="2">Uncharacterized protein</fullName>
    </submittedName>
</protein>
<dbReference type="Proteomes" id="UP001229651">
    <property type="component" value="Unassembled WGS sequence"/>
</dbReference>
<dbReference type="EMBL" id="JAUSUT010000001">
    <property type="protein sequence ID" value="MDQ0381448.1"/>
    <property type="molecule type" value="Genomic_DNA"/>
</dbReference>
<organism evidence="2 3">
    <name type="scientific">Amycolatopsis thermophila</name>
    <dbReference type="NCBI Taxonomy" id="206084"/>
    <lineage>
        <taxon>Bacteria</taxon>
        <taxon>Bacillati</taxon>
        <taxon>Actinomycetota</taxon>
        <taxon>Actinomycetes</taxon>
        <taxon>Pseudonocardiales</taxon>
        <taxon>Pseudonocardiaceae</taxon>
        <taxon>Amycolatopsis</taxon>
    </lineage>
</organism>
<proteinExistence type="predicted"/>
<feature type="transmembrane region" description="Helical" evidence="1">
    <location>
        <begin position="71"/>
        <end position="91"/>
    </location>
</feature>
<feature type="transmembrane region" description="Helical" evidence="1">
    <location>
        <begin position="103"/>
        <end position="121"/>
    </location>
</feature>
<evidence type="ECO:0000313" key="3">
    <source>
        <dbReference type="Proteomes" id="UP001229651"/>
    </source>
</evidence>
<keyword evidence="1" id="KW-0812">Transmembrane</keyword>
<comment type="caution">
    <text evidence="2">The sequence shown here is derived from an EMBL/GenBank/DDBJ whole genome shotgun (WGS) entry which is preliminary data.</text>
</comment>
<dbReference type="RefSeq" id="WP_306996118.1">
    <property type="nucleotide sequence ID" value="NZ_JAUSUT010000001.1"/>
</dbReference>
<gene>
    <name evidence="2" type="ORF">FB470_005442</name>
</gene>
<feature type="transmembrane region" description="Helical" evidence="1">
    <location>
        <begin position="33"/>
        <end position="51"/>
    </location>
</feature>
<feature type="transmembrane region" description="Helical" evidence="1">
    <location>
        <begin position="6"/>
        <end position="26"/>
    </location>
</feature>
<sequence length="122" mass="12492">MLSWGAIAYGAALSAVLAVLLVLAAARERRPGTLATVAAGAVLGPAAWNAILRATDASQFFTDAPIPFFPISWQDTGSGVFTLAALALLLSLGPLRATPGRRIALVAGLGALSALLVDIYLY</sequence>
<name>A0ABU0F1S4_9PSEU</name>
<evidence type="ECO:0000256" key="1">
    <source>
        <dbReference type="SAM" id="Phobius"/>
    </source>
</evidence>
<evidence type="ECO:0000313" key="2">
    <source>
        <dbReference type="EMBL" id="MDQ0381448.1"/>
    </source>
</evidence>
<accession>A0ABU0F1S4</accession>
<keyword evidence="3" id="KW-1185">Reference proteome</keyword>
<keyword evidence="1" id="KW-0472">Membrane</keyword>
<reference evidence="2 3" key="1">
    <citation type="submission" date="2023-07" db="EMBL/GenBank/DDBJ databases">
        <title>Sequencing the genomes of 1000 actinobacteria strains.</title>
        <authorList>
            <person name="Klenk H.-P."/>
        </authorList>
    </citation>
    <scope>NUCLEOTIDE SEQUENCE [LARGE SCALE GENOMIC DNA]</scope>
    <source>
        <strain evidence="2 3">DSM 45805</strain>
    </source>
</reference>
<keyword evidence="1" id="KW-1133">Transmembrane helix</keyword>